<organism evidence="14">
    <name type="scientific">Candida tenuis (strain ATCC 10573 / BCRC 21748 / CBS 615 / JCM 9827 / NBRC 10315 / NRRL Y-1498 / VKM Y-70)</name>
    <name type="common">Yeast</name>
    <name type="synonym">Yamadazyma tenuis</name>
    <dbReference type="NCBI Taxonomy" id="590646"/>
    <lineage>
        <taxon>Eukaryota</taxon>
        <taxon>Fungi</taxon>
        <taxon>Dikarya</taxon>
        <taxon>Ascomycota</taxon>
        <taxon>Saccharomycotina</taxon>
        <taxon>Pichiomycetes</taxon>
        <taxon>Debaryomycetaceae</taxon>
        <taxon>Yamadazyma</taxon>
    </lineage>
</organism>
<keyword evidence="5 10" id="KW-1133">Transmembrane helix</keyword>
<sequence length="421" mass="48284">MFGLRAFKCTKHVIGDRASFSAVRWQSSKSTPGNIDFYTIRDPKLRDIIESSSFGSEKTRPLDSNSQSTTQSKKPAPLKSSPLISNTKYDNTSTSSTQAENRATSYETFTTKIKQDIMEKVDKLPSQKEELTMNITKSFKKYMDRLHPTVLQATKTLNDVTGYSAIEQLRLTIDHLENDLKAAKEKVKEAKSNYMAAIQERSLSQKEVNELLTRKHTWSSEDLERFTQLYRNDHVNEQNEASAHEELNKAEQMVDSVQLKLTQSILTRYHEEQIWSDKIRQASTWGTWILMGFNVLLFFTATLVVEPWKRRKMVDSFDIKVKSAILEFSQEQRGKMDTILTNQAQNSKVFEDTSKSGEPYSIRLPFHTWATFKQACISNYKALTSPLTTTLIFDKTDFGLFVSLVSIFSCTIASLLTIYFH</sequence>
<evidence type="ECO:0000256" key="6">
    <source>
        <dbReference type="ARBA" id="ARBA00023054"/>
    </source>
</evidence>
<feature type="transmembrane region" description="Helical" evidence="10">
    <location>
        <begin position="285"/>
        <end position="305"/>
    </location>
</feature>
<dbReference type="InterPro" id="IPR008839">
    <property type="entry name" value="MDM33_fungi"/>
</dbReference>
<accession>G3AXJ2</accession>
<comment type="subcellular location">
    <subcellularLocation>
        <location evidence="10">Mitochondrion inner membrane</location>
        <topology evidence="10">Multi-pass membrane protein</topology>
    </subcellularLocation>
</comment>
<dbReference type="PANTHER" id="PTHR31961:SF3">
    <property type="entry name" value="SENSITIVE TO HIGH EXPRESSION PROTEIN 9, MITOCHONDRIAL"/>
    <property type="match status" value="1"/>
</dbReference>
<evidence type="ECO:0000256" key="1">
    <source>
        <dbReference type="ARBA" id="ARBA00007472"/>
    </source>
</evidence>
<feature type="region of interest" description="Disordered" evidence="12">
    <location>
        <begin position="53"/>
        <end position="103"/>
    </location>
</feature>
<feature type="compositionally biased region" description="Polar residues" evidence="12">
    <location>
        <begin position="53"/>
        <end position="73"/>
    </location>
</feature>
<dbReference type="OrthoDB" id="5595506at2759"/>
<dbReference type="PANTHER" id="PTHR31961">
    <property type="entry name" value="SENSITIVE TO HIGH EXPRESSION PROTEIN 9, MITOCHONDRIAL"/>
    <property type="match status" value="1"/>
</dbReference>
<feature type="transmembrane region" description="Helical" evidence="10">
    <location>
        <begin position="398"/>
        <end position="420"/>
    </location>
</feature>
<evidence type="ECO:0000256" key="5">
    <source>
        <dbReference type="ARBA" id="ARBA00022989"/>
    </source>
</evidence>
<reference evidence="13 14" key="1">
    <citation type="journal article" date="2011" name="Proc. Natl. Acad. Sci. U.S.A.">
        <title>Comparative genomics of xylose-fermenting fungi for enhanced biofuel production.</title>
        <authorList>
            <person name="Wohlbach D.J."/>
            <person name="Kuo A."/>
            <person name="Sato T.K."/>
            <person name="Potts K.M."/>
            <person name="Salamov A.A."/>
            <person name="LaButti K.M."/>
            <person name="Sun H."/>
            <person name="Clum A."/>
            <person name="Pangilinan J.L."/>
            <person name="Lindquist E.A."/>
            <person name="Lucas S."/>
            <person name="Lapidus A."/>
            <person name="Jin M."/>
            <person name="Gunawan C."/>
            <person name="Balan V."/>
            <person name="Dale B.E."/>
            <person name="Jeffries T.W."/>
            <person name="Zinkel R."/>
            <person name="Barry K.W."/>
            <person name="Grigoriev I.V."/>
            <person name="Gasch A.P."/>
        </authorList>
    </citation>
    <scope>NUCLEOTIDE SEQUENCE [LARGE SCALE GENOMIC DNA]</scope>
    <source>
        <strain evidence="14">ATCC 10573 / BCRC 21748 / CBS 615 / JCM 9827 / NBRC 10315 / NRRL Y-1498 / VKM Y-70</strain>
    </source>
</reference>
<feature type="coiled-coil region" evidence="11">
    <location>
        <begin position="166"/>
        <end position="200"/>
    </location>
</feature>
<evidence type="ECO:0000256" key="12">
    <source>
        <dbReference type="SAM" id="MobiDB-lite"/>
    </source>
</evidence>
<comment type="similarity">
    <text evidence="1 10">Belongs to the SHE9 family.</text>
</comment>
<dbReference type="AlphaFoldDB" id="G3AXJ2"/>
<feature type="compositionally biased region" description="Polar residues" evidence="12">
    <location>
        <begin position="82"/>
        <end position="103"/>
    </location>
</feature>
<keyword evidence="4 10" id="KW-0809">Transit peptide</keyword>
<evidence type="ECO:0000256" key="3">
    <source>
        <dbReference type="ARBA" id="ARBA00022792"/>
    </source>
</evidence>
<keyword evidence="2 10" id="KW-0812">Transmembrane</keyword>
<evidence type="ECO:0000256" key="8">
    <source>
        <dbReference type="ARBA" id="ARBA00023136"/>
    </source>
</evidence>
<dbReference type="EMBL" id="GL996510">
    <property type="protein sequence ID" value="EGV66398.1"/>
    <property type="molecule type" value="Genomic_DNA"/>
</dbReference>
<evidence type="ECO:0000256" key="4">
    <source>
        <dbReference type="ARBA" id="ARBA00022946"/>
    </source>
</evidence>
<keyword evidence="7 10" id="KW-0496">Mitochondrion</keyword>
<gene>
    <name evidence="13" type="ORF">CANTEDRAFT_91559</name>
</gene>
<keyword evidence="6 11" id="KW-0175">Coiled coil</keyword>
<proteinExistence type="inferred from homology"/>
<keyword evidence="14" id="KW-1185">Reference proteome</keyword>
<comment type="function">
    <text evidence="9">Required for the maintenance of the structure of the mitochondrial inner membrane. Involved in mitochondrial morphology. Causes growth arrest when highly overexpressed.</text>
</comment>
<name>G3AXJ2_CANTC</name>
<evidence type="ECO:0000313" key="14">
    <source>
        <dbReference type="Proteomes" id="UP000000707"/>
    </source>
</evidence>
<evidence type="ECO:0000256" key="7">
    <source>
        <dbReference type="ARBA" id="ARBA00023128"/>
    </source>
</evidence>
<keyword evidence="8 10" id="KW-0472">Membrane</keyword>
<evidence type="ECO:0000256" key="10">
    <source>
        <dbReference type="RuleBase" id="RU364128"/>
    </source>
</evidence>
<dbReference type="eggNOG" id="ENOG502QQ1E">
    <property type="taxonomic scope" value="Eukaryota"/>
</dbReference>
<dbReference type="STRING" id="590646.G3AXJ2"/>
<comment type="subunit">
    <text evidence="10">Homooligomer.</text>
</comment>
<evidence type="ECO:0000256" key="2">
    <source>
        <dbReference type="ARBA" id="ARBA00022692"/>
    </source>
</evidence>
<dbReference type="Proteomes" id="UP000000707">
    <property type="component" value="Unassembled WGS sequence"/>
</dbReference>
<dbReference type="GeneID" id="18250088"/>
<evidence type="ECO:0000256" key="11">
    <source>
        <dbReference type="SAM" id="Coils"/>
    </source>
</evidence>
<dbReference type="HOGENOM" id="CLU_025632_5_0_1"/>
<protein>
    <recommendedName>
        <fullName evidence="10">Sensitive to high expression protein 9, mitochondrial</fullName>
    </recommendedName>
</protein>
<keyword evidence="3 10" id="KW-0999">Mitochondrion inner membrane</keyword>
<dbReference type="KEGG" id="cten:18250088"/>
<dbReference type="GO" id="GO:0007007">
    <property type="term" value="P:inner mitochondrial membrane organization"/>
    <property type="evidence" value="ECO:0007669"/>
    <property type="project" value="TreeGrafter"/>
</dbReference>
<evidence type="ECO:0000256" key="9">
    <source>
        <dbReference type="ARBA" id="ARBA00024807"/>
    </source>
</evidence>
<dbReference type="Pfam" id="PF05546">
    <property type="entry name" value="She9_MDM33"/>
    <property type="match status" value="1"/>
</dbReference>
<dbReference type="GO" id="GO:0005743">
    <property type="term" value="C:mitochondrial inner membrane"/>
    <property type="evidence" value="ECO:0007669"/>
    <property type="project" value="UniProtKB-SubCell"/>
</dbReference>
<evidence type="ECO:0000313" key="13">
    <source>
        <dbReference type="EMBL" id="EGV66398.1"/>
    </source>
</evidence>